<dbReference type="PANTHER" id="PTHR47308:SF1">
    <property type="entry name" value="NUCLEAR GTPASE SLIP-GC"/>
    <property type="match status" value="1"/>
</dbReference>
<evidence type="ECO:0000313" key="2">
    <source>
        <dbReference type="Proteomes" id="UP001187415"/>
    </source>
</evidence>
<sequence length="408" mass="46802">MWKGLVRNCSTVWIVTEINRAAAEKEAWDILESASSFMGNGGKCQQIHFICTKSDVFESLDDHSAAAIRAHIFKRNMKAKKEVKNEFNKLKKTKEYLQNLNDYHSETLNYASGAHGILSLIQGARRTEVPGNKKAVCTDLDQKLSCELEKVRESMREIYSAFEKCLNEGVEKSKTSCEGKLKSFLYPKRPKDSGFYGTLKCVVENGGTHKTKHRKQINLNMKLSSFLTDSIDEEFRKTFPNEGKYGPFNGIISMFSLDTEKLIQQFNDVELQLIFLKTEEEKIKTKLNKIIQERKKTIYSSLTETIEDAMQGCYIEAAGFKKDKLKNMRDTLEKHIHVSKNVMFEQAKNVMLHQLNALMEEILKSLENTLKEAINLSLKTDHVLVPDFSTELELVKQYYKELKGSTDE</sequence>
<accession>A0AA88M9V8</accession>
<reference evidence="1" key="1">
    <citation type="submission" date="2023-07" db="EMBL/GenBank/DDBJ databases">
        <title>Chromosome-level Genome Assembly of Striped Snakehead (Channa striata).</title>
        <authorList>
            <person name="Liu H."/>
        </authorList>
    </citation>
    <scope>NUCLEOTIDE SEQUENCE</scope>
    <source>
        <strain evidence="1">Gz</strain>
        <tissue evidence="1">Muscle</tissue>
    </source>
</reference>
<protein>
    <submittedName>
        <fullName evidence="1">Uncharacterized protein</fullName>
    </submittedName>
</protein>
<dbReference type="PANTHER" id="PTHR47308">
    <property type="entry name" value="NUCLEAR GTPASE SLIP-GC"/>
    <property type="match status" value="1"/>
</dbReference>
<gene>
    <name evidence="1" type="ORF">Q5P01_017359</name>
</gene>
<dbReference type="EMBL" id="JAUPFM010000013">
    <property type="protein sequence ID" value="KAK2833470.1"/>
    <property type="molecule type" value="Genomic_DNA"/>
</dbReference>
<evidence type="ECO:0000313" key="1">
    <source>
        <dbReference type="EMBL" id="KAK2833470.1"/>
    </source>
</evidence>
<keyword evidence="2" id="KW-1185">Reference proteome</keyword>
<dbReference type="GO" id="GO:0003924">
    <property type="term" value="F:GTPase activity"/>
    <property type="evidence" value="ECO:0007669"/>
    <property type="project" value="TreeGrafter"/>
</dbReference>
<dbReference type="Proteomes" id="UP001187415">
    <property type="component" value="Unassembled WGS sequence"/>
</dbReference>
<name>A0AA88M9V8_CHASR</name>
<proteinExistence type="predicted"/>
<dbReference type="InterPro" id="IPR053082">
    <property type="entry name" value="Nuclear_GTPase_SLIP-GC"/>
</dbReference>
<organism evidence="1 2">
    <name type="scientific">Channa striata</name>
    <name type="common">Snakehead murrel</name>
    <name type="synonym">Ophicephalus striatus</name>
    <dbReference type="NCBI Taxonomy" id="64152"/>
    <lineage>
        <taxon>Eukaryota</taxon>
        <taxon>Metazoa</taxon>
        <taxon>Chordata</taxon>
        <taxon>Craniata</taxon>
        <taxon>Vertebrata</taxon>
        <taxon>Euteleostomi</taxon>
        <taxon>Actinopterygii</taxon>
        <taxon>Neopterygii</taxon>
        <taxon>Teleostei</taxon>
        <taxon>Neoteleostei</taxon>
        <taxon>Acanthomorphata</taxon>
        <taxon>Anabantaria</taxon>
        <taxon>Anabantiformes</taxon>
        <taxon>Channoidei</taxon>
        <taxon>Channidae</taxon>
        <taxon>Channa</taxon>
    </lineage>
</organism>
<dbReference type="AlphaFoldDB" id="A0AA88M9V8"/>
<comment type="caution">
    <text evidence="1">The sequence shown here is derived from an EMBL/GenBank/DDBJ whole genome shotgun (WGS) entry which is preliminary data.</text>
</comment>